<organism evidence="1 2">
    <name type="scientific">Aeromonas caviae</name>
    <name type="common">Aeromonas punctata</name>
    <dbReference type="NCBI Taxonomy" id="648"/>
    <lineage>
        <taxon>Bacteria</taxon>
        <taxon>Pseudomonadati</taxon>
        <taxon>Pseudomonadota</taxon>
        <taxon>Gammaproteobacteria</taxon>
        <taxon>Aeromonadales</taxon>
        <taxon>Aeromonadaceae</taxon>
        <taxon>Aeromonas</taxon>
    </lineage>
</organism>
<accession>A0AAV4YP67</accession>
<proteinExistence type="predicted"/>
<dbReference type="EMBL" id="BPNI01000111">
    <property type="protein sequence ID" value="GJA42923.1"/>
    <property type="molecule type" value="Genomic_DNA"/>
</dbReference>
<evidence type="ECO:0008006" key="3">
    <source>
        <dbReference type="Google" id="ProtNLM"/>
    </source>
</evidence>
<dbReference type="Proteomes" id="UP000886939">
    <property type="component" value="Unassembled WGS sequence"/>
</dbReference>
<dbReference type="AlphaFoldDB" id="A0AAV4YP67"/>
<gene>
    <name evidence="1" type="ORF">KAM343_37190</name>
</gene>
<evidence type="ECO:0000313" key="2">
    <source>
        <dbReference type="Proteomes" id="UP000886939"/>
    </source>
</evidence>
<name>A0AAV4YP67_AERCA</name>
<comment type="caution">
    <text evidence="1">The sequence shown here is derived from an EMBL/GenBank/DDBJ whole genome shotgun (WGS) entry which is preliminary data.</text>
</comment>
<protein>
    <recommendedName>
        <fullName evidence="3">Replication protein</fullName>
    </recommendedName>
</protein>
<dbReference type="RefSeq" id="WP_223917045.1">
    <property type="nucleotide sequence ID" value="NZ_BPNG01000107.1"/>
</dbReference>
<reference evidence="1" key="1">
    <citation type="submission" date="2021-07" db="EMBL/GenBank/DDBJ databases">
        <title>Draft genome sequence of carbapenem-resistant Aeromonas spp. in Japan.</title>
        <authorList>
            <person name="Maehana S."/>
            <person name="Suzuki M."/>
            <person name="Kitasato H."/>
        </authorList>
    </citation>
    <scope>NUCLEOTIDE SEQUENCE</scope>
    <source>
        <strain evidence="1">KAM343</strain>
    </source>
</reference>
<sequence>MRNDRYINENWDELSHKISWKELMFRINALRNSKSDEAEKLMHKLLDCSPEERCCSLACPICISIDREEYTRSIVELFADSQNTLFVTYIPYPILSSDKRIYDINFKFVKDKFRCYLKNSNITSCAVGCLEVDYDYETGMWIPHIHVISEQISKSKFKHMRGKINKKHIPARTDAKGRPLLKKKIYNLRKLCNYVYKFMWQNKPKKNNRNLMIDKTRIPHDLFIEYLVCIDGLTMQDLEFRYWLRRNKNGLYKIPRN</sequence>
<evidence type="ECO:0000313" key="1">
    <source>
        <dbReference type="EMBL" id="GJA42923.1"/>
    </source>
</evidence>